<accession>A0A513X028</accession>
<evidence type="ECO:0000256" key="7">
    <source>
        <dbReference type="ARBA" id="ARBA00022692"/>
    </source>
</evidence>
<dbReference type="PANTHER" id="PTHR10422:SF18">
    <property type="entry name" value="CYTOCHROME C OXIDASE SUBUNIT 1"/>
    <property type="match status" value="1"/>
</dbReference>
<keyword evidence="6 15" id="KW-0679">Respiratory chain</keyword>
<dbReference type="PANTHER" id="PTHR10422">
    <property type="entry name" value="CYTOCHROME C OXIDASE SUBUNIT 1"/>
    <property type="match status" value="1"/>
</dbReference>
<name>A0A513X028_9BASI</name>
<evidence type="ECO:0000256" key="13">
    <source>
        <dbReference type="ARBA" id="ARBA00023008"/>
    </source>
</evidence>
<evidence type="ECO:0000313" key="18">
    <source>
        <dbReference type="EMBL" id="QDH07292.1"/>
    </source>
</evidence>
<keyword evidence="15" id="KW-0999">Mitochondrion inner membrane</keyword>
<feature type="transmembrane region" description="Helical" evidence="16">
    <location>
        <begin position="419"/>
        <end position="440"/>
    </location>
</feature>
<dbReference type="PROSITE" id="PS00077">
    <property type="entry name" value="COX1_CUB"/>
    <property type="match status" value="1"/>
</dbReference>
<keyword evidence="10 15" id="KW-0249">Electron transport</keyword>
<sequence length="542" mass="59099">MWFYKGCKRGEIIRWLYSTNAKDIAILYFVFGLFSALLGTGMSILIRLELSAPGVGILHGDNQLYNTIVTAHAFLIIFFFVMPVAVGGFGNYLCPVIVGAPDIAFPRLNNISFWLLCPSLILLVASSLIENGAGTGWTVYPPLSLLGSHTGGAVDCAIFSLHLAGISSMLGAINFITTVLNMRNPGISMHKLPLFAWAILVTAVLLLLSLPVLAGAITRLLTDRNFNTAFYDSAAGGDPILYQHLFWFFGHPEVYILIIPAFGVVSHVVSQFSGKAVFGYLGIVYAIMSIGLLGFVVWSHHMFAVGLDVDTRAYFTAATIIIAVPTGIKIFSWLATAYGGSLRITVPMLWALGFIALFTIGGLTGVVLANASLDVALHDSYYVVAHFHYALSMGAVFGILAGFYYWVPKIIGLTYSESLGRLHFWVMFIGVNITFMPQHFLGLAGMPRRIPDYPDAYAGWNIMSSLGSLISVIATIVFGVVVYDIMVNGQTVGSSHWAYPAFFYGLYLTSEVHTLEASLEWTLDSPTPFHAYNMLPVQSHSD</sequence>
<dbReference type="InterPro" id="IPR023616">
    <property type="entry name" value="Cyt_c_oxase-like_su1_dom"/>
</dbReference>
<geneLocation type="mitochondrion" evidence="18"/>
<dbReference type="AlphaFoldDB" id="A0A513X028"/>
<dbReference type="PRINTS" id="PR01165">
    <property type="entry name" value="CYCOXIDASEI"/>
</dbReference>
<dbReference type="Gene3D" id="1.20.210.10">
    <property type="entry name" value="Cytochrome c oxidase-like, subunit I domain"/>
    <property type="match status" value="1"/>
</dbReference>
<evidence type="ECO:0000256" key="14">
    <source>
        <dbReference type="ARBA" id="ARBA00023136"/>
    </source>
</evidence>
<feature type="transmembrane region" description="Helical" evidence="16">
    <location>
        <begin position="113"/>
        <end position="137"/>
    </location>
</feature>
<comment type="subcellular location">
    <subcellularLocation>
        <location evidence="2">Membrane</location>
        <topology evidence="2">Multi-pass membrane protein</topology>
    </subcellularLocation>
    <subcellularLocation>
        <location evidence="15">Mitochondrion inner membrane</location>
        <topology evidence="15">Multi-pass membrane protein</topology>
    </subcellularLocation>
</comment>
<keyword evidence="12 15" id="KW-0408">Iron</keyword>
<evidence type="ECO:0000256" key="12">
    <source>
        <dbReference type="ARBA" id="ARBA00023004"/>
    </source>
</evidence>
<dbReference type="PROSITE" id="PS50855">
    <property type="entry name" value="COX1"/>
    <property type="match status" value="1"/>
</dbReference>
<dbReference type="GO" id="GO:0005743">
    <property type="term" value="C:mitochondrial inner membrane"/>
    <property type="evidence" value="ECO:0007669"/>
    <property type="project" value="UniProtKB-SubCell"/>
</dbReference>
<keyword evidence="14 15" id="KW-0472">Membrane</keyword>
<dbReference type="GO" id="GO:0006123">
    <property type="term" value="P:mitochondrial electron transport, cytochrome c to oxygen"/>
    <property type="evidence" value="ECO:0007669"/>
    <property type="project" value="TreeGrafter"/>
</dbReference>
<evidence type="ECO:0000256" key="10">
    <source>
        <dbReference type="ARBA" id="ARBA00022982"/>
    </source>
</evidence>
<dbReference type="Pfam" id="PF00115">
    <property type="entry name" value="COX1"/>
    <property type="match status" value="1"/>
</dbReference>
<evidence type="ECO:0000256" key="1">
    <source>
        <dbReference type="ARBA" id="ARBA00001971"/>
    </source>
</evidence>
<keyword evidence="5 15" id="KW-0349">Heme</keyword>
<dbReference type="UniPathway" id="UPA00705"/>
<feature type="domain" description="Cytochrome oxidase subunit I profile" evidence="17">
    <location>
        <begin position="1"/>
        <end position="539"/>
    </location>
</feature>
<reference evidence="18" key="1">
    <citation type="journal article" date="2019" name="Fungal Genet. Biol.">
        <title>The unrevealing high variability on non conserved core of Austropuccinia psidii and other rust mitochondrial genomes.</title>
        <authorList>
            <person name="de Almeida J.R."/>
            <person name="Riano Pachon D.M."/>
            <person name="Franceschine L.M."/>
            <person name="Batista dos Santos I."/>
            <person name="da Silva Lopes M."/>
            <person name="Avelino de Andrade P."/>
            <person name="de Barros Monteiro-Vitorello C."/>
            <person name="Labate C.A."/>
            <person name="Quecine M.C."/>
        </authorList>
    </citation>
    <scope>NUCLEOTIDE SEQUENCE</scope>
    <source>
        <strain evidence="18">MF-1</strain>
    </source>
</reference>
<keyword evidence="4 15" id="KW-0813">Transport</keyword>
<dbReference type="InterPro" id="IPR000883">
    <property type="entry name" value="Cyt_C_Oxase_1"/>
</dbReference>
<comment type="cofactor">
    <cofactor evidence="1">
        <name>heme</name>
        <dbReference type="ChEBI" id="CHEBI:30413"/>
    </cofactor>
</comment>
<protein>
    <recommendedName>
        <fullName evidence="15">Cytochrome c oxidase subunit 1</fullName>
        <ecNumber evidence="15">7.1.1.9</ecNumber>
    </recommendedName>
</protein>
<evidence type="ECO:0000256" key="5">
    <source>
        <dbReference type="ARBA" id="ARBA00022617"/>
    </source>
</evidence>
<keyword evidence="15 18" id="KW-0496">Mitochondrion</keyword>
<evidence type="ECO:0000256" key="3">
    <source>
        <dbReference type="ARBA" id="ARBA00004673"/>
    </source>
</evidence>
<evidence type="ECO:0000256" key="16">
    <source>
        <dbReference type="SAM" id="Phobius"/>
    </source>
</evidence>
<dbReference type="GO" id="GO:0046872">
    <property type="term" value="F:metal ion binding"/>
    <property type="evidence" value="ECO:0007669"/>
    <property type="project" value="UniProtKB-KW"/>
</dbReference>
<organism evidence="18">
    <name type="scientific">Austropuccinia psidii</name>
    <dbReference type="NCBI Taxonomy" id="181123"/>
    <lineage>
        <taxon>Eukaryota</taxon>
        <taxon>Fungi</taxon>
        <taxon>Dikarya</taxon>
        <taxon>Basidiomycota</taxon>
        <taxon>Pucciniomycotina</taxon>
        <taxon>Pucciniomycetes</taxon>
        <taxon>Pucciniales</taxon>
        <taxon>Sphaerophragmiaceae</taxon>
        <taxon>Austropuccinia</taxon>
    </lineage>
</organism>
<dbReference type="CDD" id="cd01663">
    <property type="entry name" value="Cyt_c_Oxidase_I"/>
    <property type="match status" value="1"/>
</dbReference>
<feature type="transmembrane region" description="Helical" evidence="16">
    <location>
        <begin position="24"/>
        <end position="48"/>
    </location>
</feature>
<keyword evidence="13 15" id="KW-0186">Copper</keyword>
<evidence type="ECO:0000256" key="8">
    <source>
        <dbReference type="ARBA" id="ARBA00022723"/>
    </source>
</evidence>
<evidence type="ECO:0000256" key="6">
    <source>
        <dbReference type="ARBA" id="ARBA00022660"/>
    </source>
</evidence>
<dbReference type="FunFam" id="1.20.210.10:FF:000001">
    <property type="entry name" value="Cytochrome c oxidase subunit 1"/>
    <property type="match status" value="1"/>
</dbReference>
<dbReference type="GO" id="GO:0015990">
    <property type="term" value="P:electron transport coupled proton transport"/>
    <property type="evidence" value="ECO:0007669"/>
    <property type="project" value="TreeGrafter"/>
</dbReference>
<feature type="transmembrane region" description="Helical" evidence="16">
    <location>
        <begin position="460"/>
        <end position="483"/>
    </location>
</feature>
<feature type="transmembrane region" description="Helical" evidence="16">
    <location>
        <begin position="313"/>
        <end position="336"/>
    </location>
</feature>
<dbReference type="GO" id="GO:0045277">
    <property type="term" value="C:respiratory chain complex IV"/>
    <property type="evidence" value="ECO:0007669"/>
    <property type="project" value="InterPro"/>
</dbReference>
<evidence type="ECO:0000256" key="2">
    <source>
        <dbReference type="ARBA" id="ARBA00004141"/>
    </source>
</evidence>
<dbReference type="GeneID" id="41039202"/>
<comment type="pathway">
    <text evidence="3 15">Energy metabolism; oxidative phosphorylation.</text>
</comment>
<keyword evidence="8 15" id="KW-0479">Metal-binding</keyword>
<comment type="catalytic activity">
    <reaction evidence="15">
        <text>4 Fe(II)-[cytochrome c] + O2 + 8 H(+)(in) = 4 Fe(III)-[cytochrome c] + 2 H2O + 4 H(+)(out)</text>
        <dbReference type="Rhea" id="RHEA:11436"/>
        <dbReference type="Rhea" id="RHEA-COMP:10350"/>
        <dbReference type="Rhea" id="RHEA-COMP:14399"/>
        <dbReference type="ChEBI" id="CHEBI:15377"/>
        <dbReference type="ChEBI" id="CHEBI:15378"/>
        <dbReference type="ChEBI" id="CHEBI:15379"/>
        <dbReference type="ChEBI" id="CHEBI:29033"/>
        <dbReference type="ChEBI" id="CHEBI:29034"/>
        <dbReference type="EC" id="7.1.1.9"/>
    </reaction>
</comment>
<feature type="transmembrane region" description="Helical" evidence="16">
    <location>
        <begin position="68"/>
        <end position="93"/>
    </location>
</feature>
<dbReference type="InterPro" id="IPR023615">
    <property type="entry name" value="Cyt_c_Oxase_su1_BS"/>
</dbReference>
<evidence type="ECO:0000256" key="15">
    <source>
        <dbReference type="RuleBase" id="RU000369"/>
    </source>
</evidence>
<dbReference type="InterPro" id="IPR036927">
    <property type="entry name" value="Cyt_c_oxase-like_su1_sf"/>
</dbReference>
<comment type="similarity">
    <text evidence="15">Belongs to the heme-copper respiratory oxidase family.</text>
</comment>
<keyword evidence="7 15" id="KW-0812">Transmembrane</keyword>
<evidence type="ECO:0000256" key="11">
    <source>
        <dbReference type="ARBA" id="ARBA00022989"/>
    </source>
</evidence>
<evidence type="ECO:0000256" key="9">
    <source>
        <dbReference type="ARBA" id="ARBA00022967"/>
    </source>
</evidence>
<keyword evidence="18" id="KW-0560">Oxidoreductase</keyword>
<dbReference type="GO" id="GO:0004129">
    <property type="term" value="F:cytochrome-c oxidase activity"/>
    <property type="evidence" value="ECO:0007669"/>
    <property type="project" value="UniProtKB-EC"/>
</dbReference>
<gene>
    <name evidence="18" type="primary">cox1</name>
</gene>
<dbReference type="GO" id="GO:0020037">
    <property type="term" value="F:heme binding"/>
    <property type="evidence" value="ECO:0007669"/>
    <property type="project" value="InterPro"/>
</dbReference>
<dbReference type="RefSeq" id="YP_009681234.1">
    <property type="nucleotide sequence ID" value="NC_044121.1"/>
</dbReference>
<feature type="transmembrane region" description="Helical" evidence="16">
    <location>
        <begin position="245"/>
        <end position="265"/>
    </location>
</feature>
<feature type="transmembrane region" description="Helical" evidence="16">
    <location>
        <begin position="277"/>
        <end position="301"/>
    </location>
</feature>
<proteinExistence type="inferred from homology"/>
<dbReference type="SUPFAM" id="SSF81442">
    <property type="entry name" value="Cytochrome c oxidase subunit I-like"/>
    <property type="match status" value="1"/>
</dbReference>
<evidence type="ECO:0000256" key="4">
    <source>
        <dbReference type="ARBA" id="ARBA00022448"/>
    </source>
</evidence>
<dbReference type="GO" id="GO:0016491">
    <property type="term" value="F:oxidoreductase activity"/>
    <property type="evidence" value="ECO:0007669"/>
    <property type="project" value="UniProtKB-KW"/>
</dbReference>
<dbReference type="EMBL" id="MN018834">
    <property type="protein sequence ID" value="QDH07292.1"/>
    <property type="molecule type" value="Genomic_DNA"/>
</dbReference>
<dbReference type="EC" id="7.1.1.9" evidence="15"/>
<comment type="function">
    <text evidence="15">Component of the cytochrome c oxidase, the last enzyme in the mitochondrial electron transport chain which drives oxidative phosphorylation. The respiratory chain contains 3 multisubunit complexes succinate dehydrogenase (complex II, CII), ubiquinol-cytochrome c oxidoreductase (cytochrome b-c1 complex, complex III, CIII) and cytochrome c oxidase (complex IV, CIV), that cooperate to transfer electrons derived from NADH and succinate to molecular oxygen, creating an electrochemical gradient over the inner membrane that drives transmembrane transport and the ATP synthase. Cytochrome c oxidase is the component of the respiratory chain that catalyzes the reduction of oxygen to water. Electrons originating from reduced cytochrome c in the intermembrane space (IMS) are transferred via the dinuclear copper A center (CU(A)) of subunit 2 and heme A of subunit 1 to the active site in subunit 1, a binuclear center (BNC) formed by heme A3 and copper B (CU(B)). The BNC reduces molecular oxygen to 2 water molecules using 4 electrons from cytochrome c in the IMS and 4 protons from the mitochondrial matrix.</text>
</comment>
<feature type="transmembrane region" description="Helical" evidence="16">
    <location>
        <begin position="157"/>
        <end position="182"/>
    </location>
</feature>
<feature type="transmembrane region" description="Helical" evidence="16">
    <location>
        <begin position="194"/>
        <end position="217"/>
    </location>
</feature>
<feature type="transmembrane region" description="Helical" evidence="16">
    <location>
        <begin position="348"/>
        <end position="369"/>
    </location>
</feature>
<evidence type="ECO:0000259" key="17">
    <source>
        <dbReference type="PROSITE" id="PS50855"/>
    </source>
</evidence>
<dbReference type="InterPro" id="IPR033944">
    <property type="entry name" value="Cyt_c_oxase_su1_dom"/>
</dbReference>
<keyword evidence="9" id="KW-1278">Translocase</keyword>
<feature type="transmembrane region" description="Helical" evidence="16">
    <location>
        <begin position="389"/>
        <end position="407"/>
    </location>
</feature>
<keyword evidence="11 16" id="KW-1133">Transmembrane helix</keyword>